<keyword evidence="2" id="KW-0238">DNA-binding</keyword>
<dbReference type="Pfam" id="PF00239">
    <property type="entry name" value="Resolvase"/>
    <property type="match status" value="1"/>
</dbReference>
<dbReference type="AlphaFoldDB" id="A0A415TRY4"/>
<evidence type="ECO:0000256" key="2">
    <source>
        <dbReference type="ARBA" id="ARBA00023125"/>
    </source>
</evidence>
<dbReference type="SUPFAM" id="SSF53041">
    <property type="entry name" value="Resolvase-like"/>
    <property type="match status" value="1"/>
</dbReference>
<evidence type="ECO:0000256" key="3">
    <source>
        <dbReference type="ARBA" id="ARBA00023172"/>
    </source>
</evidence>
<dbReference type="GO" id="GO:0015074">
    <property type="term" value="P:DNA integration"/>
    <property type="evidence" value="ECO:0007669"/>
    <property type="project" value="UniProtKB-KW"/>
</dbReference>
<name>A0A415TRY4_9FIRM</name>
<keyword evidence="3" id="KW-0233">DNA recombination</keyword>
<evidence type="ECO:0000256" key="4">
    <source>
        <dbReference type="PIRSR" id="PIRSR606118-50"/>
    </source>
</evidence>
<evidence type="ECO:0000313" key="7">
    <source>
        <dbReference type="Proteomes" id="UP000283586"/>
    </source>
</evidence>
<sequence>MRISTNHKTQKIDRQQQTIIEYSVKNGFKIDDFFSDIITGGTKAENRPDFNNMKNQLRSGDTVIVSDVDRLGRNADDVIVEIKDLQSKGIRVVALDVPFMNDWQKMTDDSLSKMIVDIFVTLKAHIAQQEKEKIHDRVMQGLNTAKKKGKKLGRPTTGVPKDFIKEYNKFQSGEYGNMSVVQFAKLQGIAVSTFYKYVNLLKEKGS</sequence>
<dbReference type="GO" id="GO:0000150">
    <property type="term" value="F:DNA strand exchange activity"/>
    <property type="evidence" value="ECO:0007669"/>
    <property type="project" value="InterPro"/>
</dbReference>
<dbReference type="InterPro" id="IPR006119">
    <property type="entry name" value="Resolv_N"/>
</dbReference>
<dbReference type="PANTHER" id="PTHR30461">
    <property type="entry name" value="DNA-INVERTASE FROM LAMBDOID PROPHAGE"/>
    <property type="match status" value="1"/>
</dbReference>
<evidence type="ECO:0000313" key="6">
    <source>
        <dbReference type="EMBL" id="RHN06129.1"/>
    </source>
</evidence>
<gene>
    <name evidence="6" type="ORF">DWZ31_13820</name>
</gene>
<organism evidence="6 7">
    <name type="scientific">Roseburia intestinalis</name>
    <dbReference type="NCBI Taxonomy" id="166486"/>
    <lineage>
        <taxon>Bacteria</taxon>
        <taxon>Bacillati</taxon>
        <taxon>Bacillota</taxon>
        <taxon>Clostridia</taxon>
        <taxon>Lachnospirales</taxon>
        <taxon>Lachnospiraceae</taxon>
        <taxon>Roseburia</taxon>
    </lineage>
</organism>
<dbReference type="PANTHER" id="PTHR30461:SF2">
    <property type="entry name" value="SERINE RECOMBINASE PINE-RELATED"/>
    <property type="match status" value="1"/>
</dbReference>
<feature type="active site" description="O-(5'-phospho-DNA)-serine intermediate" evidence="4">
    <location>
        <position position="4"/>
    </location>
</feature>
<dbReference type="PROSITE" id="PS51736">
    <property type="entry name" value="RECOMBINASES_3"/>
    <property type="match status" value="1"/>
</dbReference>
<protein>
    <submittedName>
        <fullName evidence="6">Resolvase</fullName>
    </submittedName>
</protein>
<accession>A0A415TRY4</accession>
<proteinExistence type="predicted"/>
<dbReference type="InterPro" id="IPR050639">
    <property type="entry name" value="SSR_resolvase"/>
</dbReference>
<dbReference type="Proteomes" id="UP000283586">
    <property type="component" value="Unassembled WGS sequence"/>
</dbReference>
<evidence type="ECO:0000259" key="5">
    <source>
        <dbReference type="PROSITE" id="PS51736"/>
    </source>
</evidence>
<dbReference type="PROSITE" id="PS00398">
    <property type="entry name" value="RECOMBINASES_2"/>
    <property type="match status" value="1"/>
</dbReference>
<dbReference type="CDD" id="cd03768">
    <property type="entry name" value="SR_ResInv"/>
    <property type="match status" value="1"/>
</dbReference>
<dbReference type="InterPro" id="IPR036162">
    <property type="entry name" value="Resolvase-like_N_sf"/>
</dbReference>
<reference evidence="6 7" key="1">
    <citation type="submission" date="2018-08" db="EMBL/GenBank/DDBJ databases">
        <title>A genome reference for cultivated species of the human gut microbiota.</title>
        <authorList>
            <person name="Zou Y."/>
            <person name="Xue W."/>
            <person name="Luo G."/>
        </authorList>
    </citation>
    <scope>NUCLEOTIDE SEQUENCE [LARGE SCALE GENOMIC DNA]</scope>
    <source>
        <strain evidence="6 7">AF31-21AC</strain>
    </source>
</reference>
<dbReference type="EMBL" id="QRQN01000017">
    <property type="protein sequence ID" value="RHN06129.1"/>
    <property type="molecule type" value="Genomic_DNA"/>
</dbReference>
<dbReference type="GO" id="GO:0003677">
    <property type="term" value="F:DNA binding"/>
    <property type="evidence" value="ECO:0007669"/>
    <property type="project" value="UniProtKB-KW"/>
</dbReference>
<evidence type="ECO:0000256" key="1">
    <source>
        <dbReference type="ARBA" id="ARBA00022908"/>
    </source>
</evidence>
<dbReference type="SMART" id="SM00857">
    <property type="entry name" value="Resolvase"/>
    <property type="match status" value="1"/>
</dbReference>
<keyword evidence="1" id="KW-0229">DNA integration</keyword>
<feature type="domain" description="Resolvase/invertase-type recombinase catalytic" evidence="5">
    <location>
        <begin position="1"/>
        <end position="149"/>
    </location>
</feature>
<dbReference type="InterPro" id="IPR006118">
    <property type="entry name" value="Recombinase_CS"/>
</dbReference>
<dbReference type="Gene3D" id="3.40.50.1390">
    <property type="entry name" value="Resolvase, N-terminal catalytic domain"/>
    <property type="match status" value="1"/>
</dbReference>
<comment type="caution">
    <text evidence="6">The sequence shown here is derived from an EMBL/GenBank/DDBJ whole genome shotgun (WGS) entry which is preliminary data.</text>
</comment>